<name>A0A7W9ZG50_NOVIT</name>
<keyword evidence="4" id="KW-1185">Reference proteome</keyword>
<dbReference type="GO" id="GO:0052689">
    <property type="term" value="F:carboxylic ester hydrolase activity"/>
    <property type="evidence" value="ECO:0007669"/>
    <property type="project" value="TreeGrafter"/>
</dbReference>
<dbReference type="RefSeq" id="WP_184263704.1">
    <property type="nucleotide sequence ID" value="NZ_JACIIX010000008.1"/>
</dbReference>
<evidence type="ECO:0000313" key="4">
    <source>
        <dbReference type="Proteomes" id="UP000544872"/>
    </source>
</evidence>
<evidence type="ECO:0000259" key="2">
    <source>
        <dbReference type="Pfam" id="PF00561"/>
    </source>
</evidence>
<dbReference type="InterPro" id="IPR029058">
    <property type="entry name" value="AB_hydrolase_fold"/>
</dbReference>
<dbReference type="AlphaFoldDB" id="A0A7W9ZG50"/>
<dbReference type="Proteomes" id="UP000544872">
    <property type="component" value="Unassembled WGS sequence"/>
</dbReference>
<protein>
    <submittedName>
        <fullName evidence="3">Pimeloyl-ACP methyl ester carboxylesterase</fullName>
    </submittedName>
</protein>
<sequence length="261" mass="28719">MPLAHIQTGDHGQPLLILHGLFGSGRNWGAIAKRLANSYRVYALDLPNHGRSPWADTVTYPQMAEAVREWMDAQGMASALVLGHSMGGKTAMQLALNHGDRVDALMVIDIAPVSYTGREHLSYIRAMQGVDLTRFNRRAEVEAELVEAIPLEAIRKFLMQNLVQNDATGHLEWQINLAALGENMGNLMDFPLEASMEPFGNPTLFLAGGASDYVQPDAAPAMQRLFLDHRLEVMDGCGHWPHAEQPAAFTEHLLTFLAEVG</sequence>
<proteinExistence type="predicted"/>
<gene>
    <name evidence="3" type="ORF">FHS48_002311</name>
</gene>
<accession>A0A7W9ZG50</accession>
<dbReference type="PANTHER" id="PTHR46118:SF4">
    <property type="entry name" value="PROTEIN ABHD11"/>
    <property type="match status" value="1"/>
</dbReference>
<dbReference type="SUPFAM" id="SSF53474">
    <property type="entry name" value="alpha/beta-Hydrolases"/>
    <property type="match status" value="1"/>
</dbReference>
<evidence type="ECO:0000256" key="1">
    <source>
        <dbReference type="ARBA" id="ARBA00022801"/>
    </source>
</evidence>
<evidence type="ECO:0000313" key="3">
    <source>
        <dbReference type="EMBL" id="MBB6210881.1"/>
    </source>
</evidence>
<dbReference type="InterPro" id="IPR000073">
    <property type="entry name" value="AB_hydrolase_1"/>
</dbReference>
<keyword evidence="1" id="KW-0378">Hydrolase</keyword>
<feature type="domain" description="AB hydrolase-1" evidence="2">
    <location>
        <begin position="14"/>
        <end position="245"/>
    </location>
</feature>
<reference evidence="3 4" key="1">
    <citation type="submission" date="2020-08" db="EMBL/GenBank/DDBJ databases">
        <title>Genomic Encyclopedia of Type Strains, Phase IV (KMG-IV): sequencing the most valuable type-strain genomes for metagenomic binning, comparative biology and taxonomic classification.</title>
        <authorList>
            <person name="Goeker M."/>
        </authorList>
    </citation>
    <scope>NUCLEOTIDE SEQUENCE [LARGE SCALE GENOMIC DNA]</scope>
    <source>
        <strain evidence="3 4">DSM 11590</strain>
    </source>
</reference>
<comment type="caution">
    <text evidence="3">The sequence shown here is derived from an EMBL/GenBank/DDBJ whole genome shotgun (WGS) entry which is preliminary data.</text>
</comment>
<dbReference type="PANTHER" id="PTHR46118">
    <property type="entry name" value="PROTEIN ABHD11"/>
    <property type="match status" value="1"/>
</dbReference>
<dbReference type="Gene3D" id="3.40.50.1820">
    <property type="entry name" value="alpha/beta hydrolase"/>
    <property type="match status" value="1"/>
</dbReference>
<dbReference type="Pfam" id="PF00561">
    <property type="entry name" value="Abhydrolase_1"/>
    <property type="match status" value="1"/>
</dbReference>
<dbReference type="InterPro" id="IPR000639">
    <property type="entry name" value="Epox_hydrolase-like"/>
</dbReference>
<dbReference type="PRINTS" id="PR00111">
    <property type="entry name" value="ABHYDROLASE"/>
</dbReference>
<organism evidence="3 4">
    <name type="scientific">Novispirillum itersonii</name>
    <name type="common">Aquaspirillum itersonii</name>
    <dbReference type="NCBI Taxonomy" id="189"/>
    <lineage>
        <taxon>Bacteria</taxon>
        <taxon>Pseudomonadati</taxon>
        <taxon>Pseudomonadota</taxon>
        <taxon>Alphaproteobacteria</taxon>
        <taxon>Rhodospirillales</taxon>
        <taxon>Novispirillaceae</taxon>
        <taxon>Novispirillum</taxon>
    </lineage>
</organism>
<dbReference type="EMBL" id="JACIIX010000008">
    <property type="protein sequence ID" value="MBB6210881.1"/>
    <property type="molecule type" value="Genomic_DNA"/>
</dbReference>
<dbReference type="PRINTS" id="PR00412">
    <property type="entry name" value="EPOXHYDRLASE"/>
</dbReference>